<dbReference type="InterPro" id="IPR050833">
    <property type="entry name" value="Poly_Biosynth_Transport"/>
</dbReference>
<keyword evidence="2" id="KW-1003">Cell membrane</keyword>
<comment type="subcellular location">
    <subcellularLocation>
        <location evidence="1">Cell membrane</location>
        <topology evidence="1">Multi-pass membrane protein</topology>
    </subcellularLocation>
</comment>
<evidence type="ECO:0008006" key="9">
    <source>
        <dbReference type="Google" id="ProtNLM"/>
    </source>
</evidence>
<evidence type="ECO:0000256" key="4">
    <source>
        <dbReference type="ARBA" id="ARBA00022989"/>
    </source>
</evidence>
<keyword evidence="3 6" id="KW-0812">Transmembrane</keyword>
<feature type="transmembrane region" description="Helical" evidence="6">
    <location>
        <begin position="81"/>
        <end position="98"/>
    </location>
</feature>
<name>A0A172QQW2_9CORY</name>
<evidence type="ECO:0000256" key="6">
    <source>
        <dbReference type="SAM" id="Phobius"/>
    </source>
</evidence>
<feature type="transmembrane region" description="Helical" evidence="6">
    <location>
        <begin position="205"/>
        <end position="228"/>
    </location>
</feature>
<feature type="transmembrane region" description="Helical" evidence="6">
    <location>
        <begin position="320"/>
        <end position="339"/>
    </location>
</feature>
<keyword evidence="8" id="KW-1185">Reference proteome</keyword>
<feature type="transmembrane region" description="Helical" evidence="6">
    <location>
        <begin position="136"/>
        <end position="157"/>
    </location>
</feature>
<evidence type="ECO:0000313" key="7">
    <source>
        <dbReference type="EMBL" id="ANE03087.1"/>
    </source>
</evidence>
<evidence type="ECO:0000256" key="2">
    <source>
        <dbReference type="ARBA" id="ARBA00022475"/>
    </source>
</evidence>
<reference evidence="7 8" key="1">
    <citation type="submission" date="2016-05" db="EMBL/GenBank/DDBJ databases">
        <title>Complete genome sequence of Corynebacterium crudilactis, a new Corynebacterium species isolated from raw cow's milk.</title>
        <authorList>
            <person name="Christian R."/>
            <person name="Zimmermann J."/>
            <person name="Lipski A."/>
            <person name="Kalinowski J."/>
        </authorList>
    </citation>
    <scope>NUCLEOTIDE SEQUENCE [LARGE SCALE GENOMIC DNA]</scope>
    <source>
        <strain evidence="7 8">JZ16</strain>
    </source>
</reference>
<dbReference type="EMBL" id="CP015622">
    <property type="protein sequence ID" value="ANE03087.1"/>
    <property type="molecule type" value="Genomic_DNA"/>
</dbReference>
<evidence type="ECO:0000313" key="8">
    <source>
        <dbReference type="Proteomes" id="UP000076929"/>
    </source>
</evidence>
<dbReference type="PANTHER" id="PTHR30250">
    <property type="entry name" value="PST FAMILY PREDICTED COLANIC ACID TRANSPORTER"/>
    <property type="match status" value="1"/>
</dbReference>
<evidence type="ECO:0000256" key="1">
    <source>
        <dbReference type="ARBA" id="ARBA00004651"/>
    </source>
</evidence>
<dbReference type="OrthoDB" id="5189710at2"/>
<dbReference type="GO" id="GO:0005886">
    <property type="term" value="C:plasma membrane"/>
    <property type="evidence" value="ECO:0007669"/>
    <property type="project" value="UniProtKB-SubCell"/>
</dbReference>
<keyword evidence="4 6" id="KW-1133">Transmembrane helix</keyword>
<keyword evidence="5 6" id="KW-0472">Membrane</keyword>
<sequence length="413" mass="44799">MKQVRNVGQAGMLLTAGSIASAIAKWYLVWLAQRIGGPETLGTYGMILAIATPIFVAAQLGLRTVFLTLRQAYPWKNYLELRFFGLVSATIALLLFLFSSPQEMFYLGLAILSFKIVDSLQDLNVARIQYANRLKVVGWISIVNAIFSIVCSTLIAITTGSFIFAIIGATGSSLVVAVVARHIALKNAYIPETLLNGKRKIVQASFPVTVAELLSTLLLYLPVFVMSLSNDLKIVGVFTGTAYVLTAANLVGASLSKILISPLKHRFKQGGISSLYNFVQKITLFLFVSCGSVSLIFIAFGGPLFETVYGSEFALTYFELSIYSIASVCIILSLVQSVALSVMNKYYAVTAAFIVACIVSLVSGLIFMEMSVDLLMVGIGMSAVGSVCRFIVLWSILFFSKFRRGNTSSSILN</sequence>
<dbReference type="Proteomes" id="UP000076929">
    <property type="component" value="Chromosome"/>
</dbReference>
<dbReference type="KEGG" id="ccjz:ccrud_01925"/>
<feature type="transmembrane region" description="Helical" evidence="6">
    <location>
        <begin position="234"/>
        <end position="260"/>
    </location>
</feature>
<feature type="transmembrane region" description="Helical" evidence="6">
    <location>
        <begin position="281"/>
        <end position="300"/>
    </location>
</feature>
<dbReference type="RefSeq" id="WP_066564081.1">
    <property type="nucleotide sequence ID" value="NZ_CP015622.1"/>
</dbReference>
<feature type="transmembrane region" description="Helical" evidence="6">
    <location>
        <begin position="374"/>
        <end position="399"/>
    </location>
</feature>
<feature type="transmembrane region" description="Helical" evidence="6">
    <location>
        <begin position="12"/>
        <end position="32"/>
    </location>
</feature>
<proteinExistence type="predicted"/>
<protein>
    <recommendedName>
        <fullName evidence="9">Polysaccharide biosynthesis protein C-terminal domain-containing protein</fullName>
    </recommendedName>
</protein>
<evidence type="ECO:0000256" key="3">
    <source>
        <dbReference type="ARBA" id="ARBA00022692"/>
    </source>
</evidence>
<dbReference type="AlphaFoldDB" id="A0A172QQW2"/>
<organism evidence="7 8">
    <name type="scientific">Corynebacterium crudilactis</name>
    <dbReference type="NCBI Taxonomy" id="1652495"/>
    <lineage>
        <taxon>Bacteria</taxon>
        <taxon>Bacillati</taxon>
        <taxon>Actinomycetota</taxon>
        <taxon>Actinomycetes</taxon>
        <taxon>Mycobacteriales</taxon>
        <taxon>Corynebacteriaceae</taxon>
        <taxon>Corynebacterium</taxon>
    </lineage>
</organism>
<evidence type="ECO:0000256" key="5">
    <source>
        <dbReference type="ARBA" id="ARBA00023136"/>
    </source>
</evidence>
<feature type="transmembrane region" description="Helical" evidence="6">
    <location>
        <begin position="44"/>
        <end position="69"/>
    </location>
</feature>
<gene>
    <name evidence="7" type="ORF">ccrud_01925</name>
</gene>
<feature type="transmembrane region" description="Helical" evidence="6">
    <location>
        <begin position="346"/>
        <end position="368"/>
    </location>
</feature>
<dbReference type="PANTHER" id="PTHR30250:SF11">
    <property type="entry name" value="O-ANTIGEN TRANSPORTER-RELATED"/>
    <property type="match status" value="1"/>
</dbReference>
<feature type="transmembrane region" description="Helical" evidence="6">
    <location>
        <begin position="163"/>
        <end position="184"/>
    </location>
</feature>
<accession>A0A172QQW2</accession>
<dbReference type="STRING" id="1652495.ccrud_01925"/>